<dbReference type="GO" id="GO:0008195">
    <property type="term" value="F:phosphatidate phosphatase activity"/>
    <property type="evidence" value="ECO:0007669"/>
    <property type="project" value="TreeGrafter"/>
</dbReference>
<reference evidence="4 5" key="1">
    <citation type="submission" date="2019-09" db="EMBL/GenBank/DDBJ databases">
        <title>Bird 10,000 Genomes (B10K) Project - Family phase.</title>
        <authorList>
            <person name="Zhang G."/>
        </authorList>
    </citation>
    <scope>NUCLEOTIDE SEQUENCE [LARGE SCALE GENOMIC DNA]</scope>
    <source>
        <strain evidence="4">B10K-DU-012-52</strain>
    </source>
</reference>
<dbReference type="InterPro" id="IPR031703">
    <property type="entry name" value="Lipin_mid"/>
</dbReference>
<dbReference type="Pfam" id="PF04571">
    <property type="entry name" value="Lipin_N"/>
    <property type="match status" value="1"/>
</dbReference>
<dbReference type="GO" id="GO:0003713">
    <property type="term" value="F:transcription coactivator activity"/>
    <property type="evidence" value="ECO:0007669"/>
    <property type="project" value="TreeGrafter"/>
</dbReference>
<feature type="region of interest" description="Disordered" evidence="1">
    <location>
        <begin position="138"/>
        <end position="195"/>
    </location>
</feature>
<evidence type="ECO:0000259" key="3">
    <source>
        <dbReference type="Pfam" id="PF16876"/>
    </source>
</evidence>
<dbReference type="Pfam" id="PF16876">
    <property type="entry name" value="Lipin_mid"/>
    <property type="match status" value="1"/>
</dbReference>
<dbReference type="InterPro" id="IPR026058">
    <property type="entry name" value="LIPIN"/>
</dbReference>
<dbReference type="AlphaFoldDB" id="A0A7L2VJR5"/>
<feature type="non-terminal residue" evidence="4">
    <location>
        <position position="525"/>
    </location>
</feature>
<comment type="caution">
    <text evidence="4">The sequence shown here is derived from an EMBL/GenBank/DDBJ whole genome shotgun (WGS) entry which is preliminary data.</text>
</comment>
<organism evidence="4 5">
    <name type="scientific">Brachypteracias leptosomus</name>
    <name type="common">short-legged ground-roller</name>
    <dbReference type="NCBI Taxonomy" id="135165"/>
    <lineage>
        <taxon>Eukaryota</taxon>
        <taxon>Metazoa</taxon>
        <taxon>Chordata</taxon>
        <taxon>Craniata</taxon>
        <taxon>Vertebrata</taxon>
        <taxon>Euteleostomi</taxon>
        <taxon>Archelosauria</taxon>
        <taxon>Archosauria</taxon>
        <taxon>Dinosauria</taxon>
        <taxon>Saurischia</taxon>
        <taxon>Theropoda</taxon>
        <taxon>Coelurosauria</taxon>
        <taxon>Aves</taxon>
        <taxon>Neognathae</taxon>
        <taxon>Neoaves</taxon>
        <taxon>Telluraves</taxon>
        <taxon>Coraciimorphae</taxon>
        <taxon>Coraciiformes</taxon>
        <taxon>Brachypteraciidae</taxon>
        <taxon>Brachypteracias</taxon>
    </lineage>
</organism>
<dbReference type="Proteomes" id="UP000520535">
    <property type="component" value="Unassembled WGS sequence"/>
</dbReference>
<feature type="region of interest" description="Disordered" evidence="1">
    <location>
        <begin position="237"/>
        <end position="316"/>
    </location>
</feature>
<feature type="compositionally biased region" description="Basic residues" evidence="1">
    <location>
        <begin position="164"/>
        <end position="175"/>
    </location>
</feature>
<feature type="non-terminal residue" evidence="4">
    <location>
        <position position="1"/>
    </location>
</feature>
<sequence length="525" mass="56915">LQVQTMNYVGQLAGQVFVTVKELYKGLNPATLSGCIDIIVVRQPDGNLQCSPFHVRFGKMGVLRSREKVVDIEINGEAVDLHMKLGDNGEAFFVQEMDNDQEIIPYHLCTSPILSEGSALMEAQLKRNSIDRIRNLDASASSQVPPQAHGLQPSTETSSVCSSVKKRRKKRRKSTHKLDSLKREDIGDTSEDEDMFPIEISSEEEKETLDSSRIPVPDVFVDDVSDIKTPAVSMFSQSASYPHSDGEWSPLQSPSDSRPPTPKSDSELVSKPMDRSGLKNNPHMHWAWGELPQAAKASSVLKAKEPSVVDVNPSESTHFRVIQSSPIEEFNTVSPLPALGQADAASADESEPLPAETNKPETESPGAAVPTSPANEEIKQAVACSAQPAGKTDSPSRKKDKRSRHLGADGVYLDDLTDMDPEVAALYFPKNGDNVQSKNTNDTGLQSACQSPQSVGSSGPDSGVESTSDGIRDLPSIAISLCGGLTDNKEITKEEFLEHAVTYQQFVDNPAIIDDPNLVVKIGNK</sequence>
<feature type="compositionally biased region" description="Basic and acidic residues" evidence="1">
    <location>
        <begin position="176"/>
        <end position="186"/>
    </location>
</feature>
<proteinExistence type="predicted"/>
<evidence type="ECO:0000313" key="4">
    <source>
        <dbReference type="EMBL" id="NXS58145.1"/>
    </source>
</evidence>
<evidence type="ECO:0000313" key="5">
    <source>
        <dbReference type="Proteomes" id="UP000520535"/>
    </source>
</evidence>
<feature type="compositionally biased region" description="Polar residues" evidence="1">
    <location>
        <begin position="433"/>
        <end position="469"/>
    </location>
</feature>
<dbReference type="InterPro" id="IPR007651">
    <property type="entry name" value="Lipin_N"/>
</dbReference>
<keyword evidence="5" id="KW-1185">Reference proteome</keyword>
<protein>
    <submittedName>
        <fullName evidence="4">LPIN1 phosphatase</fullName>
    </submittedName>
</protein>
<dbReference type="PANTHER" id="PTHR12181:SF10">
    <property type="entry name" value="PHOSPHATIDATE PHOSPHATASE LPIN1"/>
    <property type="match status" value="1"/>
</dbReference>
<dbReference type="GO" id="GO:0009062">
    <property type="term" value="P:fatty acid catabolic process"/>
    <property type="evidence" value="ECO:0007669"/>
    <property type="project" value="TreeGrafter"/>
</dbReference>
<dbReference type="GO" id="GO:0005634">
    <property type="term" value="C:nucleus"/>
    <property type="evidence" value="ECO:0007669"/>
    <property type="project" value="TreeGrafter"/>
</dbReference>
<feature type="domain" description="Lipin middle" evidence="3">
    <location>
        <begin position="477"/>
        <end position="525"/>
    </location>
</feature>
<feature type="domain" description="Lipin N-terminal" evidence="2">
    <location>
        <begin position="6"/>
        <end position="112"/>
    </location>
</feature>
<dbReference type="GO" id="GO:0005741">
    <property type="term" value="C:mitochondrial outer membrane"/>
    <property type="evidence" value="ECO:0007669"/>
    <property type="project" value="TreeGrafter"/>
</dbReference>
<dbReference type="GO" id="GO:0032869">
    <property type="term" value="P:cellular response to insulin stimulus"/>
    <property type="evidence" value="ECO:0007669"/>
    <property type="project" value="TreeGrafter"/>
</dbReference>
<evidence type="ECO:0000259" key="2">
    <source>
        <dbReference type="Pfam" id="PF04571"/>
    </source>
</evidence>
<gene>
    <name evidence="4" type="primary">Lpin1</name>
    <name evidence="4" type="ORF">BRALEP_R05268</name>
</gene>
<dbReference type="GO" id="GO:0045944">
    <property type="term" value="P:positive regulation of transcription by RNA polymerase II"/>
    <property type="evidence" value="ECO:0007669"/>
    <property type="project" value="TreeGrafter"/>
</dbReference>
<accession>A0A7L2VJR5</accession>
<dbReference type="EMBL" id="VYZX01018820">
    <property type="protein sequence ID" value="NXS58145.1"/>
    <property type="molecule type" value="Genomic_DNA"/>
</dbReference>
<feature type="compositionally biased region" description="Basic and acidic residues" evidence="1">
    <location>
        <begin position="264"/>
        <end position="277"/>
    </location>
</feature>
<dbReference type="OrthoDB" id="4567at2759"/>
<evidence type="ECO:0000256" key="1">
    <source>
        <dbReference type="SAM" id="MobiDB-lite"/>
    </source>
</evidence>
<feature type="region of interest" description="Disordered" evidence="1">
    <location>
        <begin position="430"/>
        <end position="470"/>
    </location>
</feature>
<dbReference type="PANTHER" id="PTHR12181">
    <property type="entry name" value="LIPIN"/>
    <property type="match status" value="1"/>
</dbReference>
<feature type="region of interest" description="Disordered" evidence="1">
    <location>
        <begin position="332"/>
        <end position="408"/>
    </location>
</feature>
<name>A0A7L2VJR5_9AVES</name>
<dbReference type="GO" id="GO:0019432">
    <property type="term" value="P:triglyceride biosynthetic process"/>
    <property type="evidence" value="ECO:0007669"/>
    <property type="project" value="TreeGrafter"/>
</dbReference>